<evidence type="ECO:0000313" key="1">
    <source>
        <dbReference type="EMBL" id="CAH2277171.1"/>
    </source>
</evidence>
<dbReference type="Proteomes" id="UP001295444">
    <property type="component" value="Chromosome 03"/>
</dbReference>
<keyword evidence="2" id="KW-1185">Reference proteome</keyword>
<reference evidence="1" key="1">
    <citation type="submission" date="2022-03" db="EMBL/GenBank/DDBJ databases">
        <authorList>
            <person name="Alioto T."/>
            <person name="Alioto T."/>
            <person name="Gomez Garrido J."/>
        </authorList>
    </citation>
    <scope>NUCLEOTIDE SEQUENCE</scope>
</reference>
<proteinExistence type="predicted"/>
<gene>
    <name evidence="1" type="ORF">PECUL_23A060730</name>
</gene>
<feature type="non-terminal residue" evidence="1">
    <location>
        <position position="1"/>
    </location>
</feature>
<evidence type="ECO:0000313" key="2">
    <source>
        <dbReference type="Proteomes" id="UP001295444"/>
    </source>
</evidence>
<dbReference type="EMBL" id="OW240914">
    <property type="protein sequence ID" value="CAH2277171.1"/>
    <property type="molecule type" value="Genomic_DNA"/>
</dbReference>
<protein>
    <submittedName>
        <fullName evidence="1">Uncharacterized protein</fullName>
    </submittedName>
</protein>
<dbReference type="AlphaFoldDB" id="A0AAD1W0U2"/>
<sequence length="76" mass="8756">FRKSLTTLTSSLRTKDISYCWGYPAKLLIVRQGAIHSVMTIEDSLQKLRDWGIPLPKLQPAIPAKIPRMMPVWTQY</sequence>
<name>A0AAD1W0U2_PELCU</name>
<accession>A0AAD1W0U2</accession>
<organism evidence="1 2">
    <name type="scientific">Pelobates cultripes</name>
    <name type="common">Western spadefoot toad</name>
    <dbReference type="NCBI Taxonomy" id="61616"/>
    <lineage>
        <taxon>Eukaryota</taxon>
        <taxon>Metazoa</taxon>
        <taxon>Chordata</taxon>
        <taxon>Craniata</taxon>
        <taxon>Vertebrata</taxon>
        <taxon>Euteleostomi</taxon>
        <taxon>Amphibia</taxon>
        <taxon>Batrachia</taxon>
        <taxon>Anura</taxon>
        <taxon>Pelobatoidea</taxon>
        <taxon>Pelobatidae</taxon>
        <taxon>Pelobates</taxon>
    </lineage>
</organism>